<dbReference type="AlphaFoldDB" id="A0A8H5KFG9"/>
<protein>
    <submittedName>
        <fullName evidence="2">Uncharacterized protein</fullName>
    </submittedName>
</protein>
<feature type="region of interest" description="Disordered" evidence="1">
    <location>
        <begin position="1"/>
        <end position="32"/>
    </location>
</feature>
<sequence length="205" mass="23975">MQPANHTDEHSQAGPIPQIPMPDNAREIEEPGWENRTPCDRWFIWIFCNVILPMIETSDREAWFKYAIPPAKTDDLVMTAIALLYSSHMNVANIDISPQVYVSHFVQLVDQRKHMKLFTDDENHQTPIAMLVVLLSQLYNHLPAFRRSHNALLKMLSAIASDIPMPIPQMHSARYEHYTSIRRWIRQELEFMRQRKERDNGSQSV</sequence>
<dbReference type="EMBL" id="JAAOAQ010000023">
    <property type="protein sequence ID" value="KAF5570991.1"/>
    <property type="molecule type" value="Genomic_DNA"/>
</dbReference>
<comment type="caution">
    <text evidence="2">The sequence shown here is derived from an EMBL/GenBank/DDBJ whole genome shotgun (WGS) entry which is preliminary data.</text>
</comment>
<keyword evidence="3" id="KW-1185">Reference proteome</keyword>
<evidence type="ECO:0000256" key="1">
    <source>
        <dbReference type="SAM" id="MobiDB-lite"/>
    </source>
</evidence>
<dbReference type="Proteomes" id="UP000582016">
    <property type="component" value="Unassembled WGS sequence"/>
</dbReference>
<evidence type="ECO:0000313" key="3">
    <source>
        <dbReference type="Proteomes" id="UP000582016"/>
    </source>
</evidence>
<gene>
    <name evidence="2" type="ORF">FPHYL_826</name>
</gene>
<dbReference type="OrthoDB" id="5102296at2759"/>
<proteinExistence type="predicted"/>
<reference evidence="2 3" key="1">
    <citation type="submission" date="2020-05" db="EMBL/GenBank/DDBJ databases">
        <title>Identification and distribution of gene clusters putatively required for synthesis of sphingolipid metabolism inhibitors in phylogenetically diverse species of the filamentous fungus Fusarium.</title>
        <authorList>
            <person name="Kim H.-S."/>
            <person name="Busman M."/>
            <person name="Brown D.W."/>
            <person name="Divon H."/>
            <person name="Uhlig S."/>
            <person name="Proctor R.H."/>
        </authorList>
    </citation>
    <scope>NUCLEOTIDE SEQUENCE [LARGE SCALE GENOMIC DNA]</scope>
    <source>
        <strain evidence="2 3">NRRL 13617</strain>
    </source>
</reference>
<feature type="compositionally biased region" description="Basic and acidic residues" evidence="1">
    <location>
        <begin position="1"/>
        <end position="11"/>
    </location>
</feature>
<name>A0A8H5KFG9_9HYPO</name>
<organism evidence="2 3">
    <name type="scientific">Fusarium phyllophilum</name>
    <dbReference type="NCBI Taxonomy" id="47803"/>
    <lineage>
        <taxon>Eukaryota</taxon>
        <taxon>Fungi</taxon>
        <taxon>Dikarya</taxon>
        <taxon>Ascomycota</taxon>
        <taxon>Pezizomycotina</taxon>
        <taxon>Sordariomycetes</taxon>
        <taxon>Hypocreomycetidae</taxon>
        <taxon>Hypocreales</taxon>
        <taxon>Nectriaceae</taxon>
        <taxon>Fusarium</taxon>
        <taxon>Fusarium fujikuroi species complex</taxon>
    </lineage>
</organism>
<evidence type="ECO:0000313" key="2">
    <source>
        <dbReference type="EMBL" id="KAF5570991.1"/>
    </source>
</evidence>
<accession>A0A8H5KFG9</accession>